<evidence type="ECO:0000256" key="3">
    <source>
        <dbReference type="ARBA" id="ARBA00022989"/>
    </source>
</evidence>
<keyword evidence="2 5" id="KW-0812">Transmembrane</keyword>
<organism evidence="7 8">
    <name type="scientific">Tenacibaculum polynesiense</name>
    <dbReference type="NCBI Taxonomy" id="3137857"/>
    <lineage>
        <taxon>Bacteria</taxon>
        <taxon>Pseudomonadati</taxon>
        <taxon>Bacteroidota</taxon>
        <taxon>Flavobacteriia</taxon>
        <taxon>Flavobacteriales</taxon>
        <taxon>Flavobacteriaceae</taxon>
        <taxon>Tenacibaculum</taxon>
    </lineage>
</organism>
<feature type="transmembrane region" description="Helical" evidence="5">
    <location>
        <begin position="123"/>
        <end position="142"/>
    </location>
</feature>
<keyword evidence="8" id="KW-1185">Reference proteome</keyword>
<comment type="subcellular location">
    <subcellularLocation>
        <location evidence="1">Membrane</location>
        <topology evidence="1">Multi-pass membrane protein</topology>
    </subcellularLocation>
</comment>
<keyword evidence="3 5" id="KW-1133">Transmembrane helix</keyword>
<evidence type="ECO:0000313" key="7">
    <source>
        <dbReference type="EMBL" id="CAL2103628.1"/>
    </source>
</evidence>
<evidence type="ECO:0000256" key="5">
    <source>
        <dbReference type="SAM" id="Phobius"/>
    </source>
</evidence>
<accession>A0ABM9PDX4</accession>
<dbReference type="InterPro" id="IPR009908">
    <property type="entry name" value="Methylamine_util_MauE"/>
</dbReference>
<comment type="caution">
    <text evidence="7">The sequence shown here is derived from an EMBL/GenBank/DDBJ whole genome shotgun (WGS) entry which is preliminary data.</text>
</comment>
<proteinExistence type="predicted"/>
<feature type="transmembrane region" description="Helical" evidence="5">
    <location>
        <begin position="12"/>
        <end position="30"/>
    </location>
</feature>
<keyword evidence="4 5" id="KW-0472">Membrane</keyword>
<feature type="transmembrane region" description="Helical" evidence="5">
    <location>
        <begin position="50"/>
        <end position="73"/>
    </location>
</feature>
<evidence type="ECO:0000259" key="6">
    <source>
        <dbReference type="Pfam" id="PF07291"/>
    </source>
</evidence>
<sequence length="334" mass="37685">MILKLLTHISRVLVGLLFIYSGFVKLVDPIGSQYKFEEYFSADVLNLEFLIPLALPFAILLIVLELVLGVMLLVGYKPKLTVWSLFGLNLIFLFLTWYSYTYNKVTDCGCFGDAIKLTPKETFYKNVIFMIFIGILIAGIKYIKPLVSEKLSSIATYASVFFSLVIAYYVLNHLPIIDFRAYSIGTNIEQGMQYQDDSDEAPPIHDFEIGTVDGDKLEEMLSKDKAMMILMTTVEKVNKEGLHEVSKAAAKAKSLGYEIYVLTSDMMMADVIYEENFDGLNAFIKEYNLPYTFGSCDEKAIKTAIRANPGIITVEKGDIVGKWNWNDANDAELK</sequence>
<dbReference type="RefSeq" id="WP_348717824.1">
    <property type="nucleotide sequence ID" value="NZ_CAXJIO010000013.1"/>
</dbReference>
<dbReference type="Pfam" id="PF07291">
    <property type="entry name" value="MauE"/>
    <property type="match status" value="1"/>
</dbReference>
<evidence type="ECO:0000256" key="4">
    <source>
        <dbReference type="ARBA" id="ARBA00023136"/>
    </source>
</evidence>
<evidence type="ECO:0000313" key="8">
    <source>
        <dbReference type="Proteomes" id="UP001497527"/>
    </source>
</evidence>
<dbReference type="Proteomes" id="UP001497527">
    <property type="component" value="Unassembled WGS sequence"/>
</dbReference>
<dbReference type="NCBIfam" id="NF045576">
    <property type="entry name" value="BT_3928_fam"/>
    <property type="match status" value="1"/>
</dbReference>
<evidence type="ECO:0000256" key="1">
    <source>
        <dbReference type="ARBA" id="ARBA00004141"/>
    </source>
</evidence>
<feature type="domain" description="Methylamine utilisation protein MauE" evidence="6">
    <location>
        <begin position="5"/>
        <end position="138"/>
    </location>
</feature>
<feature type="transmembrane region" description="Helical" evidence="5">
    <location>
        <begin position="80"/>
        <end position="100"/>
    </location>
</feature>
<dbReference type="EMBL" id="CAXJIO010000013">
    <property type="protein sequence ID" value="CAL2103628.1"/>
    <property type="molecule type" value="Genomic_DNA"/>
</dbReference>
<feature type="transmembrane region" description="Helical" evidence="5">
    <location>
        <begin position="154"/>
        <end position="171"/>
    </location>
</feature>
<protein>
    <submittedName>
        <fullName evidence="7">Uncharacterized membrane protein YphA, DoxX/SURF4 family</fullName>
    </submittedName>
</protein>
<gene>
    <name evidence="7" type="ORF">T190423A01A_40221</name>
</gene>
<reference evidence="7 8" key="1">
    <citation type="submission" date="2024-05" db="EMBL/GenBank/DDBJ databases">
        <authorList>
            <person name="Duchaud E."/>
        </authorList>
    </citation>
    <scope>NUCLEOTIDE SEQUENCE [LARGE SCALE GENOMIC DNA]</scope>
    <source>
        <strain evidence="7">Ena-SAMPLE-TAB-13-05-2024-13:56:06:370-140308</strain>
    </source>
</reference>
<name>A0ABM9PDX4_9FLAO</name>
<evidence type="ECO:0000256" key="2">
    <source>
        <dbReference type="ARBA" id="ARBA00022692"/>
    </source>
</evidence>